<evidence type="ECO:0008006" key="4">
    <source>
        <dbReference type="Google" id="ProtNLM"/>
    </source>
</evidence>
<gene>
    <name evidence="2" type="ORF">HARCEL1_02115</name>
</gene>
<dbReference type="GeneID" id="36511264"/>
<proteinExistence type="predicted"/>
<feature type="transmembrane region" description="Helical" evidence="1">
    <location>
        <begin position="217"/>
        <end position="239"/>
    </location>
</feature>
<reference evidence="2 3" key="1">
    <citation type="submission" date="2018-04" db="EMBL/GenBank/DDBJ databases">
        <title>Halococcoides cellulosivorans gen. nov., sp. nov., an extremely halophilic cellulose-utilizing haloarchaeon from hypersaline lakes.</title>
        <authorList>
            <person name="Sorokin D.Y."/>
            <person name="Toshchakov S.V."/>
            <person name="Samarov N.I."/>
            <person name="Korzhenkov A."/>
            <person name="Kublanov I.V."/>
        </authorList>
    </citation>
    <scope>NUCLEOTIDE SEQUENCE [LARGE SCALE GENOMIC DNA]</scope>
    <source>
        <strain evidence="2 3">HArcel1</strain>
    </source>
</reference>
<dbReference type="AlphaFoldDB" id="A0A2R4WYG4"/>
<dbReference type="KEGG" id="harc:HARCEL1_02115"/>
<keyword evidence="1" id="KW-1133">Transmembrane helix</keyword>
<evidence type="ECO:0000313" key="2">
    <source>
        <dbReference type="EMBL" id="AWB26589.1"/>
    </source>
</evidence>
<feature type="transmembrane region" description="Helical" evidence="1">
    <location>
        <begin position="179"/>
        <end position="196"/>
    </location>
</feature>
<keyword evidence="1" id="KW-0812">Transmembrane</keyword>
<feature type="transmembrane region" description="Helical" evidence="1">
    <location>
        <begin position="346"/>
        <end position="365"/>
    </location>
</feature>
<keyword evidence="1" id="KW-0472">Membrane</keyword>
<sequence>MSTLVVCIDRTGALTTSRDSPVIGRSAVESLLLEAGLLDPEDSRVNCLLEALRVADETAADGGNPLVAVLSGADDQVGTDRAVARQMDALVEAYDPESAIVVVDSAQDERLVPIVESRLPIDAVDRVVVRQARDIESTYYLLKQFLADEELRRTVLVPIGAAMVVFPVLMVLFEDMTTALGAIAGVVGAFLLYKGLNLEDQVTRASTAFREALYAGQVALVTYVVAGGLALIAVFVGLLEVSVTPTDRAVILAMQFVYRAVPWAGAAVLVAAVGRLSDEAIQGDGVGAALVNLPFVAVAVGVVLRGVAAYFLERAGILGSLDVPWIVVGGVGAETLTLVPRIRLALFLIAGIVVSLIGVRVGSYVTGEIEPASSDQTS</sequence>
<dbReference type="Proteomes" id="UP000244727">
    <property type="component" value="Chromosome"/>
</dbReference>
<dbReference type="Pfam" id="PF04123">
    <property type="entry name" value="DUF373"/>
    <property type="match status" value="1"/>
</dbReference>
<dbReference type="PANTHER" id="PTHR38815">
    <property type="entry name" value="HYPOTHETICAL MEMBRANE PROTEIN, CONSERVED, DUF373 FAMILY"/>
    <property type="match status" value="1"/>
</dbReference>
<accession>A0A2R4WYG4</accession>
<evidence type="ECO:0000313" key="3">
    <source>
        <dbReference type="Proteomes" id="UP000244727"/>
    </source>
</evidence>
<keyword evidence="3" id="KW-1185">Reference proteome</keyword>
<feature type="transmembrane region" description="Helical" evidence="1">
    <location>
        <begin position="286"/>
        <end position="311"/>
    </location>
</feature>
<feature type="transmembrane region" description="Helical" evidence="1">
    <location>
        <begin position="155"/>
        <end position="173"/>
    </location>
</feature>
<evidence type="ECO:0000256" key="1">
    <source>
        <dbReference type="SAM" id="Phobius"/>
    </source>
</evidence>
<feature type="transmembrane region" description="Helical" evidence="1">
    <location>
        <begin position="323"/>
        <end position="339"/>
    </location>
</feature>
<feature type="transmembrane region" description="Helical" evidence="1">
    <location>
        <begin position="251"/>
        <end position="274"/>
    </location>
</feature>
<dbReference type="InterPro" id="IPR007254">
    <property type="entry name" value="DUF373"/>
</dbReference>
<dbReference type="EMBL" id="CP028858">
    <property type="protein sequence ID" value="AWB26589.1"/>
    <property type="molecule type" value="Genomic_DNA"/>
</dbReference>
<organism evidence="2 3">
    <name type="scientific">Halococcoides cellulosivorans</name>
    <dbReference type="NCBI Taxonomy" id="1679096"/>
    <lineage>
        <taxon>Archaea</taxon>
        <taxon>Methanobacteriati</taxon>
        <taxon>Methanobacteriota</taxon>
        <taxon>Stenosarchaea group</taxon>
        <taxon>Halobacteria</taxon>
        <taxon>Halobacteriales</taxon>
        <taxon>Haloarculaceae</taxon>
        <taxon>Halococcoides</taxon>
    </lineage>
</organism>
<dbReference type="PANTHER" id="PTHR38815:SF1">
    <property type="entry name" value="DUF373 FAMILY PROTEIN"/>
    <property type="match status" value="1"/>
</dbReference>
<protein>
    <recommendedName>
        <fullName evidence="4">DUF373 family protein</fullName>
    </recommendedName>
</protein>
<dbReference type="RefSeq" id="WP_108380958.1">
    <property type="nucleotide sequence ID" value="NZ_CP028858.1"/>
</dbReference>
<name>A0A2R4WYG4_9EURY</name>